<dbReference type="EMBL" id="OKRB01000014">
    <property type="protein sequence ID" value="SPE17838.1"/>
    <property type="molecule type" value="Genomic_DNA"/>
</dbReference>
<evidence type="ECO:0000256" key="1">
    <source>
        <dbReference type="SAM" id="Phobius"/>
    </source>
</evidence>
<accession>A0A2N9L3H9</accession>
<proteinExistence type="predicted"/>
<name>A0A2N9L3H9_9BACT</name>
<protein>
    <submittedName>
        <fullName evidence="2">Uncharacterized protein</fullName>
    </submittedName>
</protein>
<gene>
    <name evidence="2" type="ORF">SBA5_1100018</name>
</gene>
<keyword evidence="1" id="KW-1133">Transmembrane helix</keyword>
<reference evidence="3" key="1">
    <citation type="submission" date="2018-02" db="EMBL/GenBank/DDBJ databases">
        <authorList>
            <person name="Hausmann B."/>
        </authorList>
    </citation>
    <scope>NUCLEOTIDE SEQUENCE [LARGE SCALE GENOMIC DNA]</scope>
    <source>
        <strain evidence="3">Peat soil MAG SbA5</strain>
    </source>
</reference>
<organism evidence="2 3">
    <name type="scientific">Candidatus Sulfuritelmatomonas gaucii</name>
    <dbReference type="NCBI Taxonomy" id="2043161"/>
    <lineage>
        <taxon>Bacteria</taxon>
        <taxon>Pseudomonadati</taxon>
        <taxon>Acidobacteriota</taxon>
        <taxon>Terriglobia</taxon>
        <taxon>Terriglobales</taxon>
        <taxon>Acidobacteriaceae</taxon>
        <taxon>Candidatus Sulfuritelmatomonas</taxon>
    </lineage>
</organism>
<keyword evidence="1" id="KW-0812">Transmembrane</keyword>
<dbReference type="Proteomes" id="UP000239735">
    <property type="component" value="Unassembled WGS sequence"/>
</dbReference>
<evidence type="ECO:0000313" key="2">
    <source>
        <dbReference type="EMBL" id="SPE17838.1"/>
    </source>
</evidence>
<feature type="transmembrane region" description="Helical" evidence="1">
    <location>
        <begin position="32"/>
        <end position="51"/>
    </location>
</feature>
<keyword evidence="1" id="KW-0472">Membrane</keyword>
<sequence>MRDWAYLCRPSAPLHQHSKGVTMWVSSRTSEAPAIAPGFSFVGLILLGFLARTTTSACLALGC</sequence>
<evidence type="ECO:0000313" key="3">
    <source>
        <dbReference type="Proteomes" id="UP000239735"/>
    </source>
</evidence>
<dbReference type="AlphaFoldDB" id="A0A2N9L3H9"/>